<dbReference type="Proteomes" id="UP001165270">
    <property type="component" value="Unassembled WGS sequence"/>
</dbReference>
<reference evidence="2" key="1">
    <citation type="submission" date="2022-03" db="EMBL/GenBank/DDBJ databases">
        <title>Streptomyces 7R015 and 7R016 isolated from Barleria lupulina in Thailand.</title>
        <authorList>
            <person name="Kanchanasin P."/>
            <person name="Phongsopitanun W."/>
            <person name="Tanasupawat S."/>
        </authorList>
    </citation>
    <scope>NUCLEOTIDE SEQUENCE</scope>
    <source>
        <strain evidence="2">7R016</strain>
    </source>
</reference>
<dbReference type="RefSeq" id="WP_242708875.1">
    <property type="nucleotide sequence ID" value="NZ_JALDAX010000002.1"/>
</dbReference>
<evidence type="ECO:0000256" key="1">
    <source>
        <dbReference type="SAM" id="MobiDB-lite"/>
    </source>
</evidence>
<sequence>MGTLIAAPLLMVATACGSKDDGGHDASTAAARPAASRSGAAAPAAHASAPPGPAQRLADLDGDLRPAEQYDQVLSALAPRCKEDRAQLVNVVDTTLKSLKKKAGADEEEDEFGVLQKLESVVPAGKPKADCASQAAAYAAGEGN</sequence>
<accession>A0ABS9XC41</accession>
<gene>
    <name evidence="2" type="ORF">MQN93_07805</name>
</gene>
<evidence type="ECO:0008006" key="4">
    <source>
        <dbReference type="Google" id="ProtNLM"/>
    </source>
</evidence>
<evidence type="ECO:0000313" key="3">
    <source>
        <dbReference type="Proteomes" id="UP001165270"/>
    </source>
</evidence>
<dbReference type="EMBL" id="JALDAX010000002">
    <property type="protein sequence ID" value="MCI3239626.1"/>
    <property type="molecule type" value="Genomic_DNA"/>
</dbReference>
<proteinExistence type="predicted"/>
<organism evidence="2 3">
    <name type="scientific">Streptomyces spinosisporus</name>
    <dbReference type="NCBI Taxonomy" id="2927582"/>
    <lineage>
        <taxon>Bacteria</taxon>
        <taxon>Bacillati</taxon>
        <taxon>Actinomycetota</taxon>
        <taxon>Actinomycetes</taxon>
        <taxon>Kitasatosporales</taxon>
        <taxon>Streptomycetaceae</taxon>
        <taxon>Streptomyces</taxon>
    </lineage>
</organism>
<feature type="compositionally biased region" description="Low complexity" evidence="1">
    <location>
        <begin position="26"/>
        <end position="49"/>
    </location>
</feature>
<protein>
    <recommendedName>
        <fullName evidence="4">Lipoprotein</fullName>
    </recommendedName>
</protein>
<evidence type="ECO:0000313" key="2">
    <source>
        <dbReference type="EMBL" id="MCI3239626.1"/>
    </source>
</evidence>
<keyword evidence="3" id="KW-1185">Reference proteome</keyword>
<comment type="caution">
    <text evidence="2">The sequence shown here is derived from an EMBL/GenBank/DDBJ whole genome shotgun (WGS) entry which is preliminary data.</text>
</comment>
<feature type="region of interest" description="Disordered" evidence="1">
    <location>
        <begin position="18"/>
        <end position="63"/>
    </location>
</feature>
<name>A0ABS9XC41_9ACTN</name>